<reference evidence="2" key="1">
    <citation type="journal article" date="2014" name="Science">
        <title>Ancient hybridizations among the ancestral genomes of bread wheat.</title>
        <authorList>
            <consortium name="International Wheat Genome Sequencing Consortium,"/>
            <person name="Marcussen T."/>
            <person name="Sandve S.R."/>
            <person name="Heier L."/>
            <person name="Spannagl M."/>
            <person name="Pfeifer M."/>
            <person name="Jakobsen K.S."/>
            <person name="Wulff B.B."/>
            <person name="Steuernagel B."/>
            <person name="Mayer K.F."/>
            <person name="Olsen O.A."/>
        </authorList>
    </citation>
    <scope>NUCLEOTIDE SEQUENCE [LARGE SCALE GENOMIC DNA]</scope>
    <source>
        <strain evidence="2">cv. AL8/78</strain>
    </source>
</reference>
<reference evidence="1" key="5">
    <citation type="journal article" date="2021" name="G3 (Bethesda)">
        <title>Aegilops tauschii genome assembly Aet v5.0 features greater sequence contiguity and improved annotation.</title>
        <authorList>
            <person name="Wang L."/>
            <person name="Zhu T."/>
            <person name="Rodriguez J.C."/>
            <person name="Deal K.R."/>
            <person name="Dubcovsky J."/>
            <person name="McGuire P.E."/>
            <person name="Lux T."/>
            <person name="Spannagl M."/>
            <person name="Mayer K.F.X."/>
            <person name="Baldrich P."/>
            <person name="Meyers B.C."/>
            <person name="Huo N."/>
            <person name="Gu Y.Q."/>
            <person name="Zhou H."/>
            <person name="Devos K.M."/>
            <person name="Bennetzen J.L."/>
            <person name="Unver T."/>
            <person name="Budak H."/>
            <person name="Gulick P.J."/>
            <person name="Galiba G."/>
            <person name="Kalapos B."/>
            <person name="Nelson D.R."/>
            <person name="Li P."/>
            <person name="You F.M."/>
            <person name="Luo M.C."/>
            <person name="Dvorak J."/>
        </authorList>
    </citation>
    <scope>NUCLEOTIDE SEQUENCE [LARGE SCALE GENOMIC DNA]</scope>
    <source>
        <strain evidence="1">cv. AL8/78</strain>
    </source>
</reference>
<reference evidence="1" key="3">
    <citation type="journal article" date="2017" name="Nature">
        <title>Genome sequence of the progenitor of the wheat D genome Aegilops tauschii.</title>
        <authorList>
            <person name="Luo M.C."/>
            <person name="Gu Y.Q."/>
            <person name="Puiu D."/>
            <person name="Wang H."/>
            <person name="Twardziok S.O."/>
            <person name="Deal K.R."/>
            <person name="Huo N."/>
            <person name="Zhu T."/>
            <person name="Wang L."/>
            <person name="Wang Y."/>
            <person name="McGuire P.E."/>
            <person name="Liu S."/>
            <person name="Long H."/>
            <person name="Ramasamy R.K."/>
            <person name="Rodriguez J.C."/>
            <person name="Van S.L."/>
            <person name="Yuan L."/>
            <person name="Wang Z."/>
            <person name="Xia Z."/>
            <person name="Xiao L."/>
            <person name="Anderson O.D."/>
            <person name="Ouyang S."/>
            <person name="Liang Y."/>
            <person name="Zimin A.V."/>
            <person name="Pertea G."/>
            <person name="Qi P."/>
            <person name="Bennetzen J.L."/>
            <person name="Dai X."/>
            <person name="Dawson M.W."/>
            <person name="Muller H.G."/>
            <person name="Kugler K."/>
            <person name="Rivarola-Duarte L."/>
            <person name="Spannagl M."/>
            <person name="Mayer K.F.X."/>
            <person name="Lu F.H."/>
            <person name="Bevan M.W."/>
            <person name="Leroy P."/>
            <person name="Li P."/>
            <person name="You F.M."/>
            <person name="Sun Q."/>
            <person name="Liu Z."/>
            <person name="Lyons E."/>
            <person name="Wicker T."/>
            <person name="Salzberg S.L."/>
            <person name="Devos K.M."/>
            <person name="Dvorak J."/>
        </authorList>
    </citation>
    <scope>NUCLEOTIDE SEQUENCE [LARGE SCALE GENOMIC DNA]</scope>
    <source>
        <strain evidence="1">cv. AL8/78</strain>
    </source>
</reference>
<organism evidence="1 2">
    <name type="scientific">Aegilops tauschii subsp. strangulata</name>
    <name type="common">Goatgrass</name>
    <dbReference type="NCBI Taxonomy" id="200361"/>
    <lineage>
        <taxon>Eukaryota</taxon>
        <taxon>Viridiplantae</taxon>
        <taxon>Streptophyta</taxon>
        <taxon>Embryophyta</taxon>
        <taxon>Tracheophyta</taxon>
        <taxon>Spermatophyta</taxon>
        <taxon>Magnoliopsida</taxon>
        <taxon>Liliopsida</taxon>
        <taxon>Poales</taxon>
        <taxon>Poaceae</taxon>
        <taxon>BOP clade</taxon>
        <taxon>Pooideae</taxon>
        <taxon>Triticodae</taxon>
        <taxon>Triticeae</taxon>
        <taxon>Triticinae</taxon>
        <taxon>Aegilops</taxon>
    </lineage>
</organism>
<dbReference type="AlphaFoldDB" id="A0A453E3I2"/>
<protein>
    <submittedName>
        <fullName evidence="1">Uncharacterized protein</fullName>
    </submittedName>
</protein>
<sequence>SKKSEIVKLCLKGSRTSIGGTEKQDQFRDHGRNDGGCSHDHLSAVSVSLTSPCLELPTLLFSMICSTKAYIVHLESFGDDCILGSCKKSQLSGTRNTA</sequence>
<dbReference type="Proteomes" id="UP000015105">
    <property type="component" value="Chromosome 3D"/>
</dbReference>
<evidence type="ECO:0000313" key="1">
    <source>
        <dbReference type="EnsemblPlants" id="AET3Gv20207900.7"/>
    </source>
</evidence>
<reference evidence="1" key="4">
    <citation type="submission" date="2019-03" db="UniProtKB">
        <authorList>
            <consortium name="EnsemblPlants"/>
        </authorList>
    </citation>
    <scope>IDENTIFICATION</scope>
</reference>
<keyword evidence="2" id="KW-1185">Reference proteome</keyword>
<evidence type="ECO:0000313" key="2">
    <source>
        <dbReference type="Proteomes" id="UP000015105"/>
    </source>
</evidence>
<proteinExistence type="predicted"/>
<accession>A0A453E3I2</accession>
<reference evidence="2" key="2">
    <citation type="journal article" date="2017" name="Nat. Plants">
        <title>The Aegilops tauschii genome reveals multiple impacts of transposons.</title>
        <authorList>
            <person name="Zhao G."/>
            <person name="Zou C."/>
            <person name="Li K."/>
            <person name="Wang K."/>
            <person name="Li T."/>
            <person name="Gao L."/>
            <person name="Zhang X."/>
            <person name="Wang H."/>
            <person name="Yang Z."/>
            <person name="Liu X."/>
            <person name="Jiang W."/>
            <person name="Mao L."/>
            <person name="Kong X."/>
            <person name="Jiao Y."/>
            <person name="Jia J."/>
        </authorList>
    </citation>
    <scope>NUCLEOTIDE SEQUENCE [LARGE SCALE GENOMIC DNA]</scope>
    <source>
        <strain evidence="2">cv. AL8/78</strain>
    </source>
</reference>
<name>A0A453E3I2_AEGTS</name>
<dbReference type="Gramene" id="AET3Gv20207900.7">
    <property type="protein sequence ID" value="AET3Gv20207900.7"/>
    <property type="gene ID" value="AET3Gv20207900"/>
</dbReference>
<dbReference type="EnsemblPlants" id="AET3Gv20207900.7">
    <property type="protein sequence ID" value="AET3Gv20207900.7"/>
    <property type="gene ID" value="AET3Gv20207900"/>
</dbReference>